<comment type="pathway">
    <text evidence="2">Cofactor biosynthesis; ubiquinone biosynthesis.</text>
</comment>
<organism evidence="9 10">
    <name type="scientific">Marinibaculum pumilum</name>
    <dbReference type="NCBI Taxonomy" id="1766165"/>
    <lineage>
        <taxon>Bacteria</taxon>
        <taxon>Pseudomonadati</taxon>
        <taxon>Pseudomonadota</taxon>
        <taxon>Alphaproteobacteria</taxon>
        <taxon>Rhodospirillales</taxon>
        <taxon>Rhodospirillaceae</taxon>
        <taxon>Marinibaculum</taxon>
    </lineage>
</organism>
<keyword evidence="7" id="KW-0503">Monooxygenase</keyword>
<dbReference type="PANTHER" id="PTHR43876">
    <property type="entry name" value="UBIQUINONE BIOSYNTHESIS MONOOXYGENASE COQ6, MITOCHONDRIAL"/>
    <property type="match status" value="1"/>
</dbReference>
<evidence type="ECO:0000256" key="6">
    <source>
        <dbReference type="ARBA" id="ARBA00023002"/>
    </source>
</evidence>
<dbReference type="RefSeq" id="WP_379899430.1">
    <property type="nucleotide sequence ID" value="NZ_JBHRTR010000020.1"/>
</dbReference>
<dbReference type="InterPro" id="IPR051205">
    <property type="entry name" value="UbiH/COQ6_monooxygenase"/>
</dbReference>
<protein>
    <submittedName>
        <fullName evidence="9">UbiH/UbiF/VisC/COQ6 family ubiquinone biosynthesis hydroxylase</fullName>
    </submittedName>
</protein>
<feature type="domain" description="FAD-binding" evidence="8">
    <location>
        <begin position="22"/>
        <end position="353"/>
    </location>
</feature>
<dbReference type="PROSITE" id="PS01304">
    <property type="entry name" value="UBIH"/>
    <property type="match status" value="1"/>
</dbReference>
<evidence type="ECO:0000256" key="7">
    <source>
        <dbReference type="ARBA" id="ARBA00023033"/>
    </source>
</evidence>
<proteinExistence type="inferred from homology"/>
<evidence type="ECO:0000313" key="10">
    <source>
        <dbReference type="Proteomes" id="UP001595528"/>
    </source>
</evidence>
<dbReference type="Gene3D" id="3.50.50.60">
    <property type="entry name" value="FAD/NAD(P)-binding domain"/>
    <property type="match status" value="2"/>
</dbReference>
<comment type="similarity">
    <text evidence="3">Belongs to the UbiH/COQ6 family.</text>
</comment>
<dbReference type="InterPro" id="IPR010971">
    <property type="entry name" value="UbiH/COQ6"/>
</dbReference>
<accession>A0ABV7KY59</accession>
<keyword evidence="10" id="KW-1185">Reference proteome</keyword>
<dbReference type="InterPro" id="IPR002938">
    <property type="entry name" value="FAD-bd"/>
</dbReference>
<gene>
    <name evidence="9" type="ORF">ACFOGJ_08515</name>
</gene>
<dbReference type="NCBIfam" id="TIGR01988">
    <property type="entry name" value="Ubi-OHases"/>
    <property type="match status" value="1"/>
</dbReference>
<reference evidence="10" key="1">
    <citation type="journal article" date="2019" name="Int. J. Syst. Evol. Microbiol.">
        <title>The Global Catalogue of Microorganisms (GCM) 10K type strain sequencing project: providing services to taxonomists for standard genome sequencing and annotation.</title>
        <authorList>
            <consortium name="The Broad Institute Genomics Platform"/>
            <consortium name="The Broad Institute Genome Sequencing Center for Infectious Disease"/>
            <person name="Wu L."/>
            <person name="Ma J."/>
        </authorList>
    </citation>
    <scope>NUCLEOTIDE SEQUENCE [LARGE SCALE GENOMIC DNA]</scope>
    <source>
        <strain evidence="10">KCTC 42964</strain>
    </source>
</reference>
<dbReference type="InterPro" id="IPR036188">
    <property type="entry name" value="FAD/NAD-bd_sf"/>
</dbReference>
<evidence type="ECO:0000256" key="3">
    <source>
        <dbReference type="ARBA" id="ARBA00005349"/>
    </source>
</evidence>
<dbReference type="InterPro" id="IPR018168">
    <property type="entry name" value="Ubi_Hdrlase_CS"/>
</dbReference>
<dbReference type="EMBL" id="JBHRTR010000020">
    <property type="protein sequence ID" value="MFC3227268.1"/>
    <property type="molecule type" value="Genomic_DNA"/>
</dbReference>
<dbReference type="PANTHER" id="PTHR43876:SF7">
    <property type="entry name" value="UBIQUINONE BIOSYNTHESIS MONOOXYGENASE COQ6, MITOCHONDRIAL"/>
    <property type="match status" value="1"/>
</dbReference>
<dbReference type="Pfam" id="PF01494">
    <property type="entry name" value="FAD_binding_3"/>
    <property type="match status" value="1"/>
</dbReference>
<keyword evidence="5" id="KW-0274">FAD</keyword>
<keyword evidence="6" id="KW-0560">Oxidoreductase</keyword>
<dbReference type="Proteomes" id="UP001595528">
    <property type="component" value="Unassembled WGS sequence"/>
</dbReference>
<name>A0ABV7KY59_9PROT</name>
<evidence type="ECO:0000256" key="4">
    <source>
        <dbReference type="ARBA" id="ARBA00022630"/>
    </source>
</evidence>
<comment type="cofactor">
    <cofactor evidence="1">
        <name>FAD</name>
        <dbReference type="ChEBI" id="CHEBI:57692"/>
    </cofactor>
</comment>
<keyword evidence="4" id="KW-0285">Flavoprotein</keyword>
<evidence type="ECO:0000259" key="8">
    <source>
        <dbReference type="Pfam" id="PF01494"/>
    </source>
</evidence>
<dbReference type="PRINTS" id="PR00420">
    <property type="entry name" value="RNGMNOXGNASE"/>
</dbReference>
<evidence type="ECO:0000313" key="9">
    <source>
        <dbReference type="EMBL" id="MFC3227268.1"/>
    </source>
</evidence>
<evidence type="ECO:0000256" key="1">
    <source>
        <dbReference type="ARBA" id="ARBA00001974"/>
    </source>
</evidence>
<comment type="caution">
    <text evidence="9">The sequence shown here is derived from an EMBL/GenBank/DDBJ whole genome shotgun (WGS) entry which is preliminary data.</text>
</comment>
<dbReference type="SUPFAM" id="SSF51905">
    <property type="entry name" value="FAD/NAD(P)-binding domain"/>
    <property type="match status" value="1"/>
</dbReference>
<sequence length="432" mass="45746">MPEQVDGRPRPAGPQTAPALRADIAVVGGGLVGLAMAVALARVGASVAVVDRMAPSVQLQPEFDGRASAIAQANVRYLTALGVWQHLPPTAEIRQIRVSDGGSPFFLHYDCRDLERKGAAGGGGEPLGRMVENRHLRMALARTAADLPGIRLVAPAAVAGYRPGAAGGSHVDLDMADGRVLRARLCIAADGRASAMRALAGIEVQGWDYPQSGIVCTVRHSLPHDGIAQERFLPSGPFAILPLTDADDGMAPMHRASIVWTERQEAVEAYMALDDAAFAGEVARRFGDYLGPLRLEGPRWSYPLAFQIARDLVAPRLALIGDAAHGIHPIAGQGLNLGLRDVARLADELAGPLGLGLDPGAPDVLRRYAGGRRFDTVLMGVVTDGLNRLFSNDDPGLRLVRSLGLSAVDRVPPLKRLLMRHAMGDLVLGLGR</sequence>
<evidence type="ECO:0000256" key="5">
    <source>
        <dbReference type="ARBA" id="ARBA00022827"/>
    </source>
</evidence>
<keyword evidence="9" id="KW-0830">Ubiquinone</keyword>
<evidence type="ECO:0000256" key="2">
    <source>
        <dbReference type="ARBA" id="ARBA00004749"/>
    </source>
</evidence>